<reference evidence="3" key="1">
    <citation type="submission" date="2016-10" db="EMBL/GenBank/DDBJ databases">
        <authorList>
            <person name="Varghese N."/>
            <person name="Submissions S."/>
        </authorList>
    </citation>
    <scope>NUCLEOTIDE SEQUENCE [LARGE SCALE GENOMIC DNA]</scope>
    <source>
        <strain evidence="3">DSM 24740</strain>
    </source>
</reference>
<dbReference type="STRING" id="478744.SAMN05444359_1368"/>
<dbReference type="Proteomes" id="UP000199021">
    <property type="component" value="Unassembled WGS sequence"/>
</dbReference>
<name>A0A1H9NDG7_9BACT</name>
<keyword evidence="3" id="KW-1185">Reference proteome</keyword>
<evidence type="ECO:0000256" key="1">
    <source>
        <dbReference type="SAM" id="Coils"/>
    </source>
</evidence>
<organism evidence="2 3">
    <name type="scientific">Neolewinella agarilytica</name>
    <dbReference type="NCBI Taxonomy" id="478744"/>
    <lineage>
        <taxon>Bacteria</taxon>
        <taxon>Pseudomonadati</taxon>
        <taxon>Bacteroidota</taxon>
        <taxon>Saprospiria</taxon>
        <taxon>Saprospirales</taxon>
        <taxon>Lewinellaceae</taxon>
        <taxon>Neolewinella</taxon>
    </lineage>
</organism>
<gene>
    <name evidence="2" type="ORF">SAMN05444359_1368</name>
</gene>
<dbReference type="RefSeq" id="WP_090172925.1">
    <property type="nucleotide sequence ID" value="NZ_FOFB01000036.1"/>
</dbReference>
<protein>
    <submittedName>
        <fullName evidence="2">Uncharacterized protein</fullName>
    </submittedName>
</protein>
<evidence type="ECO:0000313" key="2">
    <source>
        <dbReference type="EMBL" id="SER33952.1"/>
    </source>
</evidence>
<dbReference type="EMBL" id="FOFB01000036">
    <property type="protein sequence ID" value="SER33952.1"/>
    <property type="molecule type" value="Genomic_DNA"/>
</dbReference>
<accession>A0A1H9NDG7</accession>
<dbReference type="OrthoDB" id="8547472at2"/>
<proteinExistence type="predicted"/>
<feature type="coiled-coil region" evidence="1">
    <location>
        <begin position="92"/>
        <end position="138"/>
    </location>
</feature>
<evidence type="ECO:0000313" key="3">
    <source>
        <dbReference type="Proteomes" id="UP000199021"/>
    </source>
</evidence>
<dbReference type="AlphaFoldDB" id="A0A1H9NDG7"/>
<dbReference type="InParanoid" id="A0A1H9NDG7"/>
<sequence length="145" mass="16267">MIKTLLKLGVLVVLGLLGYNYMFGDAEEKAQSREIVGKARDLGRDAWDLLKSERDKLKEGKYDNAIEKLDGLYSTLKEKANALRDSDALQQLRELDDRRTALEELLNSSEGEPSAEAKRKLDDLTADTEELMNEMEAKGQPAPPQ</sequence>
<keyword evidence="1" id="KW-0175">Coiled coil</keyword>